<dbReference type="Proteomes" id="UP000682266">
    <property type="component" value="Unassembled WGS sequence"/>
</dbReference>
<comment type="function">
    <text evidence="8">Part of the bsa type III secretion system, is involved in the intracellular replication of invading bacteria inside the host cell. Probably necessary for the lysis of the vacuole membrane and escape into the host cell cytoplasm.</text>
</comment>
<feature type="transmembrane region" description="Helical" evidence="9">
    <location>
        <begin position="76"/>
        <end position="101"/>
    </location>
</feature>
<evidence type="ECO:0000313" key="10">
    <source>
        <dbReference type="EMBL" id="MBR8130781.1"/>
    </source>
</evidence>
<dbReference type="GO" id="GO:0009306">
    <property type="term" value="P:protein secretion"/>
    <property type="evidence" value="ECO:0007669"/>
    <property type="project" value="InterPro"/>
</dbReference>
<dbReference type="NCBIfam" id="TIGR01404">
    <property type="entry name" value="FlhB_rel_III"/>
    <property type="match status" value="1"/>
</dbReference>
<evidence type="ECO:0000256" key="7">
    <source>
        <dbReference type="ARBA" id="ARBA00023136"/>
    </source>
</evidence>
<evidence type="ECO:0000256" key="6">
    <source>
        <dbReference type="ARBA" id="ARBA00022989"/>
    </source>
</evidence>
<comment type="caution">
    <text evidence="10">The sequence shown here is derived from an EMBL/GenBank/DDBJ whole genome shotgun (WGS) entry which is preliminary data.</text>
</comment>
<evidence type="ECO:0000256" key="2">
    <source>
        <dbReference type="ARBA" id="ARBA00010690"/>
    </source>
</evidence>
<feature type="transmembrane region" description="Helical" evidence="9">
    <location>
        <begin position="143"/>
        <end position="166"/>
    </location>
</feature>
<dbReference type="EMBL" id="JAGSVG010000015">
    <property type="protein sequence ID" value="MBR8130781.1"/>
    <property type="molecule type" value="Genomic_DNA"/>
</dbReference>
<evidence type="ECO:0000256" key="3">
    <source>
        <dbReference type="ARBA" id="ARBA00018628"/>
    </source>
</evidence>
<feature type="transmembrane region" description="Helical" evidence="9">
    <location>
        <begin position="178"/>
        <end position="201"/>
    </location>
</feature>
<proteinExistence type="inferred from homology"/>
<evidence type="ECO:0000256" key="8">
    <source>
        <dbReference type="ARBA" id="ARBA00024974"/>
    </source>
</evidence>
<organism evidence="10 11">
    <name type="scientific">Burkholderia ambifaria</name>
    <dbReference type="NCBI Taxonomy" id="152480"/>
    <lineage>
        <taxon>Bacteria</taxon>
        <taxon>Pseudomonadati</taxon>
        <taxon>Pseudomonadota</taxon>
        <taxon>Betaproteobacteria</taxon>
        <taxon>Burkholderiales</taxon>
        <taxon>Burkholderiaceae</taxon>
        <taxon>Burkholderia</taxon>
        <taxon>Burkholderia cepacia complex</taxon>
    </lineage>
</organism>
<name>A0AA41E9F0_9BURK</name>
<dbReference type="PANTHER" id="PTHR30531">
    <property type="entry name" value="FLAGELLAR BIOSYNTHETIC PROTEIN FLHB"/>
    <property type="match status" value="1"/>
</dbReference>
<dbReference type="Gene3D" id="3.40.1690.10">
    <property type="entry name" value="secretion proteins EscU"/>
    <property type="match status" value="1"/>
</dbReference>
<comment type="subcellular location">
    <subcellularLocation>
        <location evidence="1">Cell membrane</location>
        <topology evidence="1">Multi-pass membrane protein</topology>
    </subcellularLocation>
</comment>
<dbReference type="PRINTS" id="PR00950">
    <property type="entry name" value="TYPE3IMSPROT"/>
</dbReference>
<keyword evidence="5 9" id="KW-0812">Transmembrane</keyword>
<keyword evidence="4" id="KW-1003">Cell membrane</keyword>
<dbReference type="SUPFAM" id="SSF160544">
    <property type="entry name" value="EscU C-terminal domain-like"/>
    <property type="match status" value="1"/>
</dbReference>
<reference evidence="10" key="1">
    <citation type="submission" date="2021-04" db="EMBL/GenBank/DDBJ databases">
        <title>A collection of bacterial strains from the Burkholderia cepacia Research Laboratory and Repository.</title>
        <authorList>
            <person name="Lipuma J."/>
            <person name="Spilker T."/>
        </authorList>
    </citation>
    <scope>NUCLEOTIDE SEQUENCE</scope>
    <source>
        <strain evidence="10">AU36012</strain>
    </source>
</reference>
<evidence type="ECO:0000256" key="1">
    <source>
        <dbReference type="ARBA" id="ARBA00004651"/>
    </source>
</evidence>
<gene>
    <name evidence="10" type="primary">sctU</name>
    <name evidence="10" type="ORF">KDW93_17715</name>
</gene>
<dbReference type="AlphaFoldDB" id="A0AA41E9F0"/>
<dbReference type="Pfam" id="PF01312">
    <property type="entry name" value="Bac_export_2"/>
    <property type="match status" value="1"/>
</dbReference>
<evidence type="ECO:0000313" key="11">
    <source>
        <dbReference type="Proteomes" id="UP000682266"/>
    </source>
</evidence>
<dbReference type="PANTHER" id="PTHR30531:SF12">
    <property type="entry name" value="FLAGELLAR BIOSYNTHETIC PROTEIN FLHB"/>
    <property type="match status" value="1"/>
</dbReference>
<dbReference type="InterPro" id="IPR006135">
    <property type="entry name" value="T3SS_substrate_exporter"/>
</dbReference>
<keyword evidence="6 9" id="KW-1133">Transmembrane helix</keyword>
<dbReference type="GO" id="GO:0005886">
    <property type="term" value="C:plasma membrane"/>
    <property type="evidence" value="ECO:0007669"/>
    <property type="project" value="UniProtKB-SubCell"/>
</dbReference>
<evidence type="ECO:0000256" key="5">
    <source>
        <dbReference type="ARBA" id="ARBA00022692"/>
    </source>
</evidence>
<protein>
    <recommendedName>
        <fullName evidence="3">Secretion apparatus protein BsaZ</fullName>
    </recommendedName>
</protein>
<evidence type="ECO:0000256" key="4">
    <source>
        <dbReference type="ARBA" id="ARBA00022475"/>
    </source>
</evidence>
<comment type="similarity">
    <text evidence="2">Belongs to the type III secretion exporter family.</text>
</comment>
<dbReference type="InterPro" id="IPR029025">
    <property type="entry name" value="T3SS_substrate_exporter_C"/>
</dbReference>
<evidence type="ECO:0000256" key="9">
    <source>
        <dbReference type="SAM" id="Phobius"/>
    </source>
</evidence>
<accession>A0AA41E9F0</accession>
<dbReference type="InterPro" id="IPR006307">
    <property type="entry name" value="BsaZ-like"/>
</dbReference>
<feature type="transmembrane region" description="Helical" evidence="9">
    <location>
        <begin position="28"/>
        <end position="49"/>
    </location>
</feature>
<sequence length="360" mass="38615">MSNKTEKPTAKRLKDARNKGSVSKSTDLVGAASLLAMLVAFHTAGFWLFDSLREALHAAIDFTATDRSAQALDSTLLHLFGICASICVPLAALGMLATALASAIQVGLKVSLEPVKPKLDAVSPAAGLKRIFSKRSLIDLAKMTFKAIVLGAILWKTITGILPLAAQAFYEPLYRLSAVLWSALLKVLSVACVAYVVIGVADWKLQHVMFMLSQRMTKDEVKREHKNQDGDPKLKQERRKLAKKMIDGAARGAAIANSNVLVVNPAHYAVALRYSPDEHPLPVIVAAGVDTEAAELRRLASVHGVPIVANPPLARTLHRVGVDHAIPQELFEVVAAILRWVRSVGAAPSPDAGPASDTRS</sequence>
<keyword evidence="7 9" id="KW-0472">Membrane</keyword>